<proteinExistence type="predicted"/>
<comment type="caution">
    <text evidence="1">The sequence shown here is derived from an EMBL/GenBank/DDBJ whole genome shotgun (WGS) entry which is preliminary data.</text>
</comment>
<reference evidence="1" key="1">
    <citation type="submission" date="2021-02" db="EMBL/GenBank/DDBJ databases">
        <authorList>
            <person name="Nowell W R."/>
        </authorList>
    </citation>
    <scope>NUCLEOTIDE SEQUENCE</scope>
    <source>
        <strain evidence="1">Ploen Becks lab</strain>
    </source>
</reference>
<protein>
    <submittedName>
        <fullName evidence="1">Uncharacterized protein</fullName>
    </submittedName>
</protein>
<evidence type="ECO:0000313" key="2">
    <source>
        <dbReference type="Proteomes" id="UP000663879"/>
    </source>
</evidence>
<name>A0A814CQZ2_9BILA</name>
<accession>A0A814CQZ2</accession>
<evidence type="ECO:0000313" key="1">
    <source>
        <dbReference type="EMBL" id="CAF0943551.1"/>
    </source>
</evidence>
<gene>
    <name evidence="1" type="ORF">OXX778_LOCUS13555</name>
</gene>
<dbReference type="AlphaFoldDB" id="A0A814CQZ2"/>
<dbReference type="Proteomes" id="UP000663879">
    <property type="component" value="Unassembled WGS sequence"/>
</dbReference>
<keyword evidence="2" id="KW-1185">Reference proteome</keyword>
<dbReference type="EMBL" id="CAJNOC010002625">
    <property type="protein sequence ID" value="CAF0943551.1"/>
    <property type="molecule type" value="Genomic_DNA"/>
</dbReference>
<organism evidence="1 2">
    <name type="scientific">Brachionus calyciflorus</name>
    <dbReference type="NCBI Taxonomy" id="104777"/>
    <lineage>
        <taxon>Eukaryota</taxon>
        <taxon>Metazoa</taxon>
        <taxon>Spiralia</taxon>
        <taxon>Gnathifera</taxon>
        <taxon>Rotifera</taxon>
        <taxon>Eurotatoria</taxon>
        <taxon>Monogononta</taxon>
        <taxon>Pseudotrocha</taxon>
        <taxon>Ploima</taxon>
        <taxon>Brachionidae</taxon>
        <taxon>Brachionus</taxon>
    </lineage>
</organism>
<sequence length="203" mass="23118">MDDHLEECRWKDCVKCGLRIEKLEEVAQLNKCEPTVVILIACPMCPQRFEAIVTSLANLCSKKKAFSSLQKLSSQFETIDSKIEKSNVSSPKKLNANLDLLDDNWQFFGYFDNYDNNDESSLSGSFLDQSFVEIQENEFFSSDNELEGDKNYSKDYLYPRSGISCNEFLCAISAIKLKHNLAENAVSNLKTSVQRVYMASKKN</sequence>